<accession>A0A8H5CY40</accession>
<feature type="region of interest" description="Disordered" evidence="1">
    <location>
        <begin position="31"/>
        <end position="65"/>
    </location>
</feature>
<dbReference type="OrthoDB" id="2159131at2759"/>
<feature type="compositionally biased region" description="Basic and acidic residues" evidence="1">
    <location>
        <begin position="99"/>
        <end position="115"/>
    </location>
</feature>
<evidence type="ECO:0000313" key="2">
    <source>
        <dbReference type="EMBL" id="KAF5349713.1"/>
    </source>
</evidence>
<dbReference type="AlphaFoldDB" id="A0A8H5CY40"/>
<reference evidence="2 3" key="1">
    <citation type="journal article" date="2020" name="ISME J.">
        <title>Uncovering the hidden diversity of litter-decomposition mechanisms in mushroom-forming fungi.</title>
        <authorList>
            <person name="Floudas D."/>
            <person name="Bentzer J."/>
            <person name="Ahren D."/>
            <person name="Johansson T."/>
            <person name="Persson P."/>
            <person name="Tunlid A."/>
        </authorList>
    </citation>
    <scope>NUCLEOTIDE SEQUENCE [LARGE SCALE GENOMIC DNA]</scope>
    <source>
        <strain evidence="2 3">CBS 146.42</strain>
    </source>
</reference>
<proteinExistence type="predicted"/>
<feature type="region of interest" description="Disordered" evidence="1">
    <location>
        <begin position="99"/>
        <end position="121"/>
    </location>
</feature>
<dbReference type="EMBL" id="JAACJO010000016">
    <property type="protein sequence ID" value="KAF5349713.1"/>
    <property type="molecule type" value="Genomic_DNA"/>
</dbReference>
<evidence type="ECO:0000313" key="3">
    <source>
        <dbReference type="Proteomes" id="UP000559027"/>
    </source>
</evidence>
<dbReference type="Proteomes" id="UP000559027">
    <property type="component" value="Unassembled WGS sequence"/>
</dbReference>
<name>A0A8H5CY40_9AGAR</name>
<evidence type="ECO:0000256" key="1">
    <source>
        <dbReference type="SAM" id="MobiDB-lite"/>
    </source>
</evidence>
<sequence length="136" mass="15976">MALDFSYYRVIGHIFRYSPSSYQEADNLRSLSDLSGEREKKQLKHADESEPEQQPEQISAGGENYLQSTATSISFTTLSSCQKKADSKAAERGVKLAPDEKELKRRYTRRHREELQPDDDEEDRRYTLYITWYLHY</sequence>
<organism evidence="2 3">
    <name type="scientific">Leucocoprinus leucothites</name>
    <dbReference type="NCBI Taxonomy" id="201217"/>
    <lineage>
        <taxon>Eukaryota</taxon>
        <taxon>Fungi</taxon>
        <taxon>Dikarya</taxon>
        <taxon>Basidiomycota</taxon>
        <taxon>Agaricomycotina</taxon>
        <taxon>Agaricomycetes</taxon>
        <taxon>Agaricomycetidae</taxon>
        <taxon>Agaricales</taxon>
        <taxon>Agaricineae</taxon>
        <taxon>Agaricaceae</taxon>
        <taxon>Leucocoprinus</taxon>
    </lineage>
</organism>
<comment type="caution">
    <text evidence="2">The sequence shown here is derived from an EMBL/GenBank/DDBJ whole genome shotgun (WGS) entry which is preliminary data.</text>
</comment>
<protein>
    <submittedName>
        <fullName evidence="2">Uncharacterized protein</fullName>
    </submittedName>
</protein>
<feature type="compositionally biased region" description="Basic and acidic residues" evidence="1">
    <location>
        <begin position="35"/>
        <end position="48"/>
    </location>
</feature>
<gene>
    <name evidence="2" type="ORF">D9756_008940</name>
</gene>
<keyword evidence="3" id="KW-1185">Reference proteome</keyword>